<dbReference type="InterPro" id="IPR001356">
    <property type="entry name" value="HD"/>
</dbReference>
<dbReference type="InterPro" id="IPR052631">
    <property type="entry name" value="Paired_homeobox_Bicoid"/>
</dbReference>
<keyword evidence="1 2" id="KW-0371">Homeobox</keyword>
<dbReference type="CDD" id="cd00086">
    <property type="entry name" value="homeodomain"/>
    <property type="match status" value="1"/>
</dbReference>
<dbReference type="SMART" id="SM00389">
    <property type="entry name" value="HOX"/>
    <property type="match status" value="1"/>
</dbReference>
<reference evidence="5 6" key="1">
    <citation type="journal article" date="2018" name="Genome Biol. Evol.">
        <title>Multiple Roots of Fruiting Body Formation in Amoebozoa.</title>
        <authorList>
            <person name="Hillmann F."/>
            <person name="Forbes G."/>
            <person name="Novohradska S."/>
            <person name="Ferling I."/>
            <person name="Riege K."/>
            <person name="Groth M."/>
            <person name="Westermann M."/>
            <person name="Marz M."/>
            <person name="Spaller T."/>
            <person name="Winckler T."/>
            <person name="Schaap P."/>
            <person name="Glockner G."/>
        </authorList>
    </citation>
    <scope>NUCLEOTIDE SEQUENCE [LARGE SCALE GENOMIC DNA]</scope>
    <source>
        <strain evidence="5 6">Jena</strain>
    </source>
</reference>
<evidence type="ECO:0000256" key="3">
    <source>
        <dbReference type="SAM" id="SignalP"/>
    </source>
</evidence>
<keyword evidence="3" id="KW-0732">Signal</keyword>
<dbReference type="GO" id="GO:0005634">
    <property type="term" value="C:nucleus"/>
    <property type="evidence" value="ECO:0007669"/>
    <property type="project" value="UniProtKB-SubCell"/>
</dbReference>
<evidence type="ECO:0000313" key="5">
    <source>
        <dbReference type="EMBL" id="PRP81279.1"/>
    </source>
</evidence>
<feature type="chain" id="PRO_5015159234" description="Homeobox domain-containing protein" evidence="3">
    <location>
        <begin position="25"/>
        <end position="241"/>
    </location>
</feature>
<dbReference type="PANTHER" id="PTHR46255">
    <property type="entry name" value="SHORT STATURE HOMEOBOX"/>
    <property type="match status" value="1"/>
</dbReference>
<proteinExistence type="predicted"/>
<dbReference type="Proteomes" id="UP000241769">
    <property type="component" value="Unassembled WGS sequence"/>
</dbReference>
<organism evidence="5 6">
    <name type="scientific">Planoprotostelium fungivorum</name>
    <dbReference type="NCBI Taxonomy" id="1890364"/>
    <lineage>
        <taxon>Eukaryota</taxon>
        <taxon>Amoebozoa</taxon>
        <taxon>Evosea</taxon>
        <taxon>Variosea</taxon>
        <taxon>Cavosteliida</taxon>
        <taxon>Cavosteliaceae</taxon>
        <taxon>Planoprotostelium</taxon>
    </lineage>
</organism>
<evidence type="ECO:0000259" key="4">
    <source>
        <dbReference type="PROSITE" id="PS50071"/>
    </source>
</evidence>
<dbReference type="SUPFAM" id="SSF46689">
    <property type="entry name" value="Homeodomain-like"/>
    <property type="match status" value="1"/>
</dbReference>
<keyword evidence="1 2" id="KW-0238">DNA-binding</keyword>
<dbReference type="InParanoid" id="A0A2P6NBF5"/>
<dbReference type="Pfam" id="PF00046">
    <property type="entry name" value="Homeodomain"/>
    <property type="match status" value="1"/>
</dbReference>
<dbReference type="GO" id="GO:0000981">
    <property type="term" value="F:DNA-binding transcription factor activity, RNA polymerase II-specific"/>
    <property type="evidence" value="ECO:0007669"/>
    <property type="project" value="TreeGrafter"/>
</dbReference>
<comment type="subcellular location">
    <subcellularLocation>
        <location evidence="1 2">Nucleus</location>
    </subcellularLocation>
</comment>
<dbReference type="EMBL" id="MDYQ01000128">
    <property type="protein sequence ID" value="PRP81279.1"/>
    <property type="molecule type" value="Genomic_DNA"/>
</dbReference>
<dbReference type="GO" id="GO:1990837">
    <property type="term" value="F:sequence-specific double-stranded DNA binding"/>
    <property type="evidence" value="ECO:0007669"/>
    <property type="project" value="TreeGrafter"/>
</dbReference>
<name>A0A2P6NBF5_9EUKA</name>
<comment type="caution">
    <text evidence="5">The sequence shown here is derived from an EMBL/GenBank/DDBJ whole genome shotgun (WGS) entry which is preliminary data.</text>
</comment>
<dbReference type="OrthoDB" id="6159439at2759"/>
<sequence length="241" mass="28142">MRMTNLQAIFSCQTCCMFLGYGAAQKMHSYSTTWHEIEEIDPFKERTRATSKTMMISTYILITSTPKSSYNNIQGDPKPYHVTSLAVTWSVLHKECSLVMIQPLSKSSFSSSTLLPHDTISPLSLTVADSKHYSGDNSNSMNVSELVHQRDYQPSKKWCHDELDVFWVNRQCYQSPPNHIPKKEKRKRENVPLPQKVYLERVFKDTQYPDAKLREELAELFHTTSRRIQIWFQNRRMKQKA</sequence>
<evidence type="ECO:0000313" key="6">
    <source>
        <dbReference type="Proteomes" id="UP000241769"/>
    </source>
</evidence>
<gene>
    <name evidence="5" type="ORF">PROFUN_04514</name>
</gene>
<dbReference type="PROSITE" id="PS50071">
    <property type="entry name" value="HOMEOBOX_2"/>
    <property type="match status" value="1"/>
</dbReference>
<dbReference type="PANTHER" id="PTHR46255:SF3">
    <property type="entry name" value="HOMEOBOX DOMAIN-CONTAINING PROTEIN"/>
    <property type="match status" value="1"/>
</dbReference>
<dbReference type="AlphaFoldDB" id="A0A2P6NBF5"/>
<dbReference type="STRING" id="1890364.A0A2P6NBF5"/>
<keyword evidence="1 2" id="KW-0539">Nucleus</keyword>
<feature type="domain" description="Homeobox" evidence="4">
    <location>
        <begin position="182"/>
        <end position="241"/>
    </location>
</feature>
<protein>
    <recommendedName>
        <fullName evidence="4">Homeobox domain-containing protein</fullName>
    </recommendedName>
</protein>
<dbReference type="Gene3D" id="1.10.10.60">
    <property type="entry name" value="Homeodomain-like"/>
    <property type="match status" value="1"/>
</dbReference>
<evidence type="ECO:0000256" key="1">
    <source>
        <dbReference type="PROSITE-ProRule" id="PRU00108"/>
    </source>
</evidence>
<evidence type="ECO:0000256" key="2">
    <source>
        <dbReference type="RuleBase" id="RU000682"/>
    </source>
</evidence>
<dbReference type="InterPro" id="IPR009057">
    <property type="entry name" value="Homeodomain-like_sf"/>
</dbReference>
<feature type="signal peptide" evidence="3">
    <location>
        <begin position="1"/>
        <end position="24"/>
    </location>
</feature>
<keyword evidence="6" id="KW-1185">Reference proteome</keyword>
<accession>A0A2P6NBF5</accession>